<accession>A0A9P7J3N3</accession>
<feature type="region of interest" description="Disordered" evidence="8">
    <location>
        <begin position="1"/>
        <end position="23"/>
    </location>
</feature>
<feature type="coiled-coil region" evidence="7">
    <location>
        <begin position="182"/>
        <end position="209"/>
    </location>
</feature>
<evidence type="ECO:0000256" key="7">
    <source>
        <dbReference type="SAM" id="Coils"/>
    </source>
</evidence>
<dbReference type="GO" id="GO:0048188">
    <property type="term" value="C:Set1C/COMPASS complex"/>
    <property type="evidence" value="ECO:0007669"/>
    <property type="project" value="InterPro"/>
</dbReference>
<comment type="subcellular location">
    <subcellularLocation>
        <location evidence="1">Nucleus</location>
    </subcellularLocation>
</comment>
<dbReference type="InterPro" id="IPR019787">
    <property type="entry name" value="Znf_PHD-finger"/>
</dbReference>
<dbReference type="EMBL" id="JABBWE010000007">
    <property type="protein sequence ID" value="KAG1801572.1"/>
    <property type="molecule type" value="Genomic_DNA"/>
</dbReference>
<dbReference type="GO" id="GO:0045893">
    <property type="term" value="P:positive regulation of DNA-templated transcription"/>
    <property type="evidence" value="ECO:0007669"/>
    <property type="project" value="TreeGrafter"/>
</dbReference>
<evidence type="ECO:0000256" key="8">
    <source>
        <dbReference type="SAM" id="MobiDB-lite"/>
    </source>
</evidence>
<dbReference type="PROSITE" id="PS50016">
    <property type="entry name" value="ZF_PHD_2"/>
    <property type="match status" value="1"/>
</dbReference>
<keyword evidence="7" id="KW-0175">Coiled coil</keyword>
<keyword evidence="5" id="KW-0539">Nucleus</keyword>
<evidence type="ECO:0000256" key="5">
    <source>
        <dbReference type="ARBA" id="ARBA00023242"/>
    </source>
</evidence>
<name>A0A9P7J3N3_9AGAM</name>
<dbReference type="InterPro" id="IPR013083">
    <property type="entry name" value="Znf_RING/FYVE/PHD"/>
</dbReference>
<feature type="non-terminal residue" evidence="10">
    <location>
        <position position="375"/>
    </location>
</feature>
<evidence type="ECO:0000256" key="4">
    <source>
        <dbReference type="ARBA" id="ARBA00022833"/>
    </source>
</evidence>
<dbReference type="GO" id="GO:0008270">
    <property type="term" value="F:zinc ion binding"/>
    <property type="evidence" value="ECO:0007669"/>
    <property type="project" value="UniProtKB-KW"/>
</dbReference>
<dbReference type="InterPro" id="IPR019786">
    <property type="entry name" value="Zinc_finger_PHD-type_CS"/>
</dbReference>
<gene>
    <name evidence="10" type="ORF">HD556DRAFT_1228747</name>
</gene>
<feature type="compositionally biased region" description="Polar residues" evidence="8">
    <location>
        <begin position="336"/>
        <end position="345"/>
    </location>
</feature>
<dbReference type="InterPro" id="IPR037869">
    <property type="entry name" value="Spp1/CFP1"/>
</dbReference>
<keyword evidence="3 6" id="KW-0863">Zinc-finger</keyword>
<protein>
    <recommendedName>
        <fullName evidence="9">PHD-type domain-containing protein</fullName>
    </recommendedName>
</protein>
<keyword evidence="11" id="KW-1185">Reference proteome</keyword>
<keyword evidence="2" id="KW-0479">Metal-binding</keyword>
<evidence type="ECO:0000256" key="6">
    <source>
        <dbReference type="PROSITE-ProRule" id="PRU00146"/>
    </source>
</evidence>
<evidence type="ECO:0000313" key="11">
    <source>
        <dbReference type="Proteomes" id="UP000719766"/>
    </source>
</evidence>
<dbReference type="PANTHER" id="PTHR46174">
    <property type="entry name" value="CXXC-TYPE ZINC FINGER PROTEIN 1"/>
    <property type="match status" value="1"/>
</dbReference>
<proteinExistence type="predicted"/>
<dbReference type="GeneID" id="64591014"/>
<dbReference type="Proteomes" id="UP000719766">
    <property type="component" value="Unassembled WGS sequence"/>
</dbReference>
<dbReference type="SMART" id="SM00249">
    <property type="entry name" value="PHD"/>
    <property type="match status" value="1"/>
</dbReference>
<sequence>SRSRSASVMPVDTKEEPEDEDSEREDDKLYCVCKTRYDEDRVMIACDRCDEWYHTQCVNMPDLEVDLVDQFICPVCIQTNPHLHLQTTYKRRCFFGLKHTDPSSSNACHKPSRGVFSKYCSDECGIKYMQMRISQWERSGGKRDKLWESVKNAEKREGVVACADVKMEIDSKLSPAPISAQKRKADREIACLNSRLENVVREREMMKREMDMVLWREKLVKLASERAERVDECGWDQRLCFGEEEWDDFGAEVLESYEEKAKEEASDDVMQVDGVTTGHGEWWCTGKKKCERHAGWQKLRVAEVAFDKETKETILSTLTTREREIRKGIEDILYPPSTNASQAPSKPSLADPPLNGTSKPRINGETIEKGKKKKS</sequence>
<evidence type="ECO:0000256" key="3">
    <source>
        <dbReference type="ARBA" id="ARBA00022771"/>
    </source>
</evidence>
<comment type="caution">
    <text evidence="10">The sequence shown here is derived from an EMBL/GenBank/DDBJ whole genome shotgun (WGS) entry which is preliminary data.</text>
</comment>
<dbReference type="PROSITE" id="PS01359">
    <property type="entry name" value="ZF_PHD_1"/>
    <property type="match status" value="1"/>
</dbReference>
<evidence type="ECO:0000259" key="9">
    <source>
        <dbReference type="PROSITE" id="PS50016"/>
    </source>
</evidence>
<dbReference type="PANTHER" id="PTHR46174:SF1">
    <property type="entry name" value="CXXC-TYPE ZINC FINGER PROTEIN 1"/>
    <property type="match status" value="1"/>
</dbReference>
<evidence type="ECO:0000256" key="2">
    <source>
        <dbReference type="ARBA" id="ARBA00022723"/>
    </source>
</evidence>
<dbReference type="InterPro" id="IPR001965">
    <property type="entry name" value="Znf_PHD"/>
</dbReference>
<dbReference type="SUPFAM" id="SSF57903">
    <property type="entry name" value="FYVE/PHD zinc finger"/>
    <property type="match status" value="1"/>
</dbReference>
<organism evidence="10 11">
    <name type="scientific">Suillus plorans</name>
    <dbReference type="NCBI Taxonomy" id="116603"/>
    <lineage>
        <taxon>Eukaryota</taxon>
        <taxon>Fungi</taxon>
        <taxon>Dikarya</taxon>
        <taxon>Basidiomycota</taxon>
        <taxon>Agaricomycotina</taxon>
        <taxon>Agaricomycetes</taxon>
        <taxon>Agaricomycetidae</taxon>
        <taxon>Boletales</taxon>
        <taxon>Suillineae</taxon>
        <taxon>Suillaceae</taxon>
        <taxon>Suillus</taxon>
    </lineage>
</organism>
<reference evidence="10" key="1">
    <citation type="journal article" date="2020" name="New Phytol.">
        <title>Comparative genomics reveals dynamic genome evolution in host specialist ectomycorrhizal fungi.</title>
        <authorList>
            <person name="Lofgren L.A."/>
            <person name="Nguyen N.H."/>
            <person name="Vilgalys R."/>
            <person name="Ruytinx J."/>
            <person name="Liao H.L."/>
            <person name="Branco S."/>
            <person name="Kuo A."/>
            <person name="LaButti K."/>
            <person name="Lipzen A."/>
            <person name="Andreopoulos W."/>
            <person name="Pangilinan J."/>
            <person name="Riley R."/>
            <person name="Hundley H."/>
            <person name="Na H."/>
            <person name="Barry K."/>
            <person name="Grigoriev I.V."/>
            <person name="Stajich J.E."/>
            <person name="Kennedy P.G."/>
        </authorList>
    </citation>
    <scope>NUCLEOTIDE SEQUENCE</scope>
    <source>
        <strain evidence="10">S12</strain>
    </source>
</reference>
<dbReference type="Gene3D" id="3.30.40.10">
    <property type="entry name" value="Zinc/RING finger domain, C3HC4 (zinc finger)"/>
    <property type="match status" value="1"/>
</dbReference>
<evidence type="ECO:0000313" key="10">
    <source>
        <dbReference type="EMBL" id="KAG1801572.1"/>
    </source>
</evidence>
<dbReference type="Pfam" id="PF00628">
    <property type="entry name" value="PHD"/>
    <property type="match status" value="1"/>
</dbReference>
<keyword evidence="4" id="KW-0862">Zinc</keyword>
<dbReference type="AlphaFoldDB" id="A0A9P7J3N3"/>
<dbReference type="InterPro" id="IPR011011">
    <property type="entry name" value="Znf_FYVE_PHD"/>
</dbReference>
<dbReference type="RefSeq" id="XP_041165038.1">
    <property type="nucleotide sequence ID" value="XM_041297250.1"/>
</dbReference>
<evidence type="ECO:0000256" key="1">
    <source>
        <dbReference type="ARBA" id="ARBA00004123"/>
    </source>
</evidence>
<feature type="domain" description="PHD-type" evidence="9">
    <location>
        <begin position="28"/>
        <end position="79"/>
    </location>
</feature>
<dbReference type="OrthoDB" id="436852at2759"/>
<feature type="region of interest" description="Disordered" evidence="8">
    <location>
        <begin position="329"/>
        <end position="375"/>
    </location>
</feature>